<organism evidence="2 3">
    <name type="scientific">Lithospermum erythrorhizon</name>
    <name type="common">Purple gromwell</name>
    <name type="synonym">Lithospermum officinale var. erythrorhizon</name>
    <dbReference type="NCBI Taxonomy" id="34254"/>
    <lineage>
        <taxon>Eukaryota</taxon>
        <taxon>Viridiplantae</taxon>
        <taxon>Streptophyta</taxon>
        <taxon>Embryophyta</taxon>
        <taxon>Tracheophyta</taxon>
        <taxon>Spermatophyta</taxon>
        <taxon>Magnoliopsida</taxon>
        <taxon>eudicotyledons</taxon>
        <taxon>Gunneridae</taxon>
        <taxon>Pentapetalae</taxon>
        <taxon>asterids</taxon>
        <taxon>lamiids</taxon>
        <taxon>Boraginales</taxon>
        <taxon>Boraginaceae</taxon>
        <taxon>Boraginoideae</taxon>
        <taxon>Lithospermeae</taxon>
        <taxon>Lithospermum</taxon>
    </lineage>
</organism>
<evidence type="ECO:0000256" key="1">
    <source>
        <dbReference type="SAM" id="MobiDB-lite"/>
    </source>
</evidence>
<proteinExistence type="predicted"/>
<reference evidence="2 3" key="1">
    <citation type="submission" date="2024-01" db="EMBL/GenBank/DDBJ databases">
        <title>The complete chloroplast genome sequence of Lithospermum erythrorhizon: insights into the phylogenetic relationship among Boraginaceae species and the maternal lineages of purple gromwells.</title>
        <authorList>
            <person name="Okada T."/>
            <person name="Watanabe K."/>
        </authorList>
    </citation>
    <scope>NUCLEOTIDE SEQUENCE [LARGE SCALE GENOMIC DNA]</scope>
</reference>
<dbReference type="Proteomes" id="UP001454036">
    <property type="component" value="Unassembled WGS sequence"/>
</dbReference>
<evidence type="ECO:0000313" key="2">
    <source>
        <dbReference type="EMBL" id="GAA0159672.1"/>
    </source>
</evidence>
<evidence type="ECO:0000313" key="3">
    <source>
        <dbReference type="Proteomes" id="UP001454036"/>
    </source>
</evidence>
<name>A0AAV3QBV4_LITER</name>
<dbReference type="AlphaFoldDB" id="A0AAV3QBV4"/>
<protein>
    <submittedName>
        <fullName evidence="2">Uncharacterized protein</fullName>
    </submittedName>
</protein>
<sequence length="70" mass="8480">MTRSTRLIRSTQATQPETRDDNDDGNYFRVKLRCRITKKDVSIELETKATMKKLSLKPPKEKNQKRWWRR</sequence>
<feature type="compositionally biased region" description="Polar residues" evidence="1">
    <location>
        <begin position="1"/>
        <end position="16"/>
    </location>
</feature>
<keyword evidence="3" id="KW-1185">Reference proteome</keyword>
<dbReference type="EMBL" id="BAABME010003657">
    <property type="protein sequence ID" value="GAA0159672.1"/>
    <property type="molecule type" value="Genomic_DNA"/>
</dbReference>
<gene>
    <name evidence="2" type="ORF">LIER_16392</name>
</gene>
<feature type="region of interest" description="Disordered" evidence="1">
    <location>
        <begin position="1"/>
        <end position="25"/>
    </location>
</feature>
<comment type="caution">
    <text evidence="2">The sequence shown here is derived from an EMBL/GenBank/DDBJ whole genome shotgun (WGS) entry which is preliminary data.</text>
</comment>
<accession>A0AAV3QBV4</accession>